<feature type="domain" description="DUF6534" evidence="2">
    <location>
        <begin position="173"/>
        <end position="216"/>
    </location>
</feature>
<keyword evidence="1" id="KW-1133">Transmembrane helix</keyword>
<proteinExistence type="predicted"/>
<feature type="transmembrane region" description="Helical" evidence="1">
    <location>
        <begin position="20"/>
        <end position="43"/>
    </location>
</feature>
<reference evidence="3 4" key="1">
    <citation type="journal article" date="2019" name="Nat. Ecol. Evol.">
        <title>Megaphylogeny resolves global patterns of mushroom evolution.</title>
        <authorList>
            <person name="Varga T."/>
            <person name="Krizsan K."/>
            <person name="Foldi C."/>
            <person name="Dima B."/>
            <person name="Sanchez-Garcia M."/>
            <person name="Sanchez-Ramirez S."/>
            <person name="Szollosi G.J."/>
            <person name="Szarkandi J.G."/>
            <person name="Papp V."/>
            <person name="Albert L."/>
            <person name="Andreopoulos W."/>
            <person name="Angelini C."/>
            <person name="Antonin V."/>
            <person name="Barry K.W."/>
            <person name="Bougher N.L."/>
            <person name="Buchanan P."/>
            <person name="Buyck B."/>
            <person name="Bense V."/>
            <person name="Catcheside P."/>
            <person name="Chovatia M."/>
            <person name="Cooper J."/>
            <person name="Damon W."/>
            <person name="Desjardin D."/>
            <person name="Finy P."/>
            <person name="Geml J."/>
            <person name="Haridas S."/>
            <person name="Hughes K."/>
            <person name="Justo A."/>
            <person name="Karasinski D."/>
            <person name="Kautmanova I."/>
            <person name="Kiss B."/>
            <person name="Kocsube S."/>
            <person name="Kotiranta H."/>
            <person name="LaButti K.M."/>
            <person name="Lechner B.E."/>
            <person name="Liimatainen K."/>
            <person name="Lipzen A."/>
            <person name="Lukacs Z."/>
            <person name="Mihaltcheva S."/>
            <person name="Morgado L.N."/>
            <person name="Niskanen T."/>
            <person name="Noordeloos M.E."/>
            <person name="Ohm R.A."/>
            <person name="Ortiz-Santana B."/>
            <person name="Ovrebo C."/>
            <person name="Racz N."/>
            <person name="Riley R."/>
            <person name="Savchenko A."/>
            <person name="Shiryaev A."/>
            <person name="Soop K."/>
            <person name="Spirin V."/>
            <person name="Szebenyi C."/>
            <person name="Tomsovsky M."/>
            <person name="Tulloss R.E."/>
            <person name="Uehling J."/>
            <person name="Grigoriev I.V."/>
            <person name="Vagvolgyi C."/>
            <person name="Papp T."/>
            <person name="Martin F.M."/>
            <person name="Miettinen O."/>
            <person name="Hibbett D.S."/>
            <person name="Nagy L.G."/>
        </authorList>
    </citation>
    <scope>NUCLEOTIDE SEQUENCE [LARGE SCALE GENOMIC DNA]</scope>
    <source>
        <strain evidence="3 4">CBS 962.96</strain>
    </source>
</reference>
<protein>
    <recommendedName>
        <fullName evidence="2">DUF6534 domain-containing protein</fullName>
    </recommendedName>
</protein>
<dbReference type="AlphaFoldDB" id="A0A4S8L8E7"/>
<evidence type="ECO:0000259" key="2">
    <source>
        <dbReference type="Pfam" id="PF20152"/>
    </source>
</evidence>
<dbReference type="EMBL" id="ML179569">
    <property type="protein sequence ID" value="THU85006.1"/>
    <property type="molecule type" value="Genomic_DNA"/>
</dbReference>
<keyword evidence="1" id="KW-0472">Membrane</keyword>
<feature type="transmembrane region" description="Helical" evidence="1">
    <location>
        <begin position="126"/>
        <end position="152"/>
    </location>
</feature>
<sequence length="217" mass="24339">MPATLQSPGEQLPLDNTMGVMLIGVIMSAVLYGISLVQTLYYFNRYPKDVWYLKALVALTLFFDTIHMAFTTHTIYHYLVTQYYNKESLNFMVWSVLAEAIPTGFTGCFVQLFYTVRVWRLSNKNYYLAIFILILVVGDAGCGTAWVIIALLRDTFQDLLGISALTMTINALSAAADVIIAVALCFLLQRSRTGFTRTDTVINKLILFVVNTGLATR</sequence>
<evidence type="ECO:0000256" key="1">
    <source>
        <dbReference type="SAM" id="Phobius"/>
    </source>
</evidence>
<name>A0A4S8L8E7_DENBC</name>
<keyword evidence="4" id="KW-1185">Reference proteome</keyword>
<dbReference type="InterPro" id="IPR045339">
    <property type="entry name" value="DUF6534"/>
</dbReference>
<evidence type="ECO:0000313" key="4">
    <source>
        <dbReference type="Proteomes" id="UP000297245"/>
    </source>
</evidence>
<feature type="transmembrane region" description="Helical" evidence="1">
    <location>
        <begin position="91"/>
        <end position="114"/>
    </location>
</feature>
<keyword evidence="1" id="KW-0812">Transmembrane</keyword>
<dbReference type="PANTHER" id="PTHR40465">
    <property type="entry name" value="CHROMOSOME 1, WHOLE GENOME SHOTGUN SEQUENCE"/>
    <property type="match status" value="1"/>
</dbReference>
<dbReference type="Proteomes" id="UP000297245">
    <property type="component" value="Unassembled WGS sequence"/>
</dbReference>
<gene>
    <name evidence="3" type="ORF">K435DRAFT_394869</name>
</gene>
<dbReference type="Pfam" id="PF20152">
    <property type="entry name" value="DUF6534"/>
    <property type="match status" value="1"/>
</dbReference>
<organism evidence="3 4">
    <name type="scientific">Dendrothele bispora (strain CBS 962.96)</name>
    <dbReference type="NCBI Taxonomy" id="1314807"/>
    <lineage>
        <taxon>Eukaryota</taxon>
        <taxon>Fungi</taxon>
        <taxon>Dikarya</taxon>
        <taxon>Basidiomycota</taxon>
        <taxon>Agaricomycotina</taxon>
        <taxon>Agaricomycetes</taxon>
        <taxon>Agaricomycetidae</taxon>
        <taxon>Agaricales</taxon>
        <taxon>Agaricales incertae sedis</taxon>
        <taxon>Dendrothele</taxon>
    </lineage>
</organism>
<dbReference type="PANTHER" id="PTHR40465:SF1">
    <property type="entry name" value="DUF6534 DOMAIN-CONTAINING PROTEIN"/>
    <property type="match status" value="1"/>
</dbReference>
<feature type="transmembrane region" description="Helical" evidence="1">
    <location>
        <begin position="55"/>
        <end position="79"/>
    </location>
</feature>
<dbReference type="OrthoDB" id="3263055at2759"/>
<accession>A0A4S8L8E7</accession>
<feature type="transmembrane region" description="Helical" evidence="1">
    <location>
        <begin position="164"/>
        <end position="188"/>
    </location>
</feature>
<evidence type="ECO:0000313" key="3">
    <source>
        <dbReference type="EMBL" id="THU85006.1"/>
    </source>
</evidence>